<reference evidence="3" key="1">
    <citation type="journal article" date="2019" name="Int. J. Syst. Evol. Microbiol.">
        <title>The Global Catalogue of Microorganisms (GCM) 10K type strain sequencing project: providing services to taxonomists for standard genome sequencing and annotation.</title>
        <authorList>
            <consortium name="The Broad Institute Genomics Platform"/>
            <consortium name="The Broad Institute Genome Sequencing Center for Infectious Disease"/>
            <person name="Wu L."/>
            <person name="Ma J."/>
        </authorList>
    </citation>
    <scope>NUCLEOTIDE SEQUENCE [LARGE SCALE GENOMIC DNA]</scope>
    <source>
        <strain evidence="3">JCM 17925</strain>
    </source>
</reference>
<feature type="chain" id="PRO_5046178880" evidence="1">
    <location>
        <begin position="25"/>
        <end position="212"/>
    </location>
</feature>
<dbReference type="InterPro" id="IPR027056">
    <property type="entry name" value="Gluconate_2DH_su3"/>
</dbReference>
<organism evidence="2 3">
    <name type="scientific">Nibrella viscosa</name>
    <dbReference type="NCBI Taxonomy" id="1084524"/>
    <lineage>
        <taxon>Bacteria</taxon>
        <taxon>Pseudomonadati</taxon>
        <taxon>Bacteroidota</taxon>
        <taxon>Cytophagia</taxon>
        <taxon>Cytophagales</taxon>
        <taxon>Spirosomataceae</taxon>
        <taxon>Nibrella</taxon>
    </lineage>
</organism>
<keyword evidence="3" id="KW-1185">Reference proteome</keyword>
<evidence type="ECO:0000256" key="1">
    <source>
        <dbReference type="SAM" id="SignalP"/>
    </source>
</evidence>
<dbReference type="EMBL" id="BAABHB010000006">
    <property type="protein sequence ID" value="GAA4410039.1"/>
    <property type="molecule type" value="Genomic_DNA"/>
</dbReference>
<name>A0ABP8KLD1_9BACT</name>
<accession>A0ABP8KLD1</accession>
<feature type="signal peptide" evidence="1">
    <location>
        <begin position="1"/>
        <end position="24"/>
    </location>
</feature>
<gene>
    <name evidence="2" type="ORF">GCM10023187_34210</name>
</gene>
<dbReference type="RefSeq" id="WP_345269073.1">
    <property type="nucleotide sequence ID" value="NZ_BAABHB010000006.1"/>
</dbReference>
<sequence>MKRRDTLKAISLSSLGLAVMPVEAAVPAPPETPIKVPGGRQKFEAIRDAELMKQKFFTPQELQTITVLSDIIIPADSKSGSASQAGVPAFIEFMMKDVPANQTPMRGGLRWLDNYCTKQYGKPFAQITKAQQIEVVDAIAYPELAKPEMSQGVAFFNRLRGFVLTGFYTSPMGIKDIGYVGNTPNQWDGVPADVLKQYGLSYDEKELTQEKR</sequence>
<dbReference type="Pfam" id="PF13618">
    <property type="entry name" value="Gluconate_2-dh3"/>
    <property type="match status" value="1"/>
</dbReference>
<evidence type="ECO:0000313" key="3">
    <source>
        <dbReference type="Proteomes" id="UP001500936"/>
    </source>
</evidence>
<dbReference type="Proteomes" id="UP001500936">
    <property type="component" value="Unassembled WGS sequence"/>
</dbReference>
<protein>
    <submittedName>
        <fullName evidence="2">Gluconate 2-dehydrogenase subunit 3 family protein</fullName>
    </submittedName>
</protein>
<keyword evidence="1" id="KW-0732">Signal</keyword>
<comment type="caution">
    <text evidence="2">The sequence shown here is derived from an EMBL/GenBank/DDBJ whole genome shotgun (WGS) entry which is preliminary data.</text>
</comment>
<evidence type="ECO:0000313" key="2">
    <source>
        <dbReference type="EMBL" id="GAA4410039.1"/>
    </source>
</evidence>
<proteinExistence type="predicted"/>